<protein>
    <submittedName>
        <fullName evidence="11">Peptide/nickel transport system ATP-binding protein</fullName>
    </submittedName>
</protein>
<dbReference type="InterPro" id="IPR017871">
    <property type="entry name" value="ABC_transporter-like_CS"/>
</dbReference>
<sequence>MSRAPAAWTLLLMVAVLLGGEFAPHDPAASIGAPWAPPGDGSLLGTDDAGRDVLSRVLAGGRALTATALAAALTAAVLGTAGGLAAGWAGGRVDRLLSGLADLLLAVPFLLQAMVLAVALPAPAAVVAGTVCGGAPLGLRVIRDLTGQARGSGYVEAARGRGETAAAILGREVLPSLAGAAAADLVLRFVLALHLAAAFGMLGLGPEPPAPDWGLMLRENLPGAGLNPVALVAPAIALTVLAVTAALLAQSLAATRTPRPAELTKAGAEPRPVGAESAMDGLDVDGLDVVDSFGRPIITGFALRAGPGEVVAIVGPSGSGKTTALRAVLGLLGEGLRRSGGTVRWRGDDVPSGRAARRWRRVHVGLVDQDPGATLDPLMTVGAAVLDGRREPRAAARTMLTELGLDAGRLWSRRANRLSGGQAQRVALARALLTGPALLVLDEPTSGLDQGALDLVAGAVERRRGDGRSVTLVVSHDETFVARVADRIIDLTPPDTGRPLPRAVPAPVGEPPPVAAEALAVRGLRVAYGPAALLGVEDLSLRRGELVAVTGPSGSGKTTLLRALAGLHVPACGDLGVLGRPAAWSLDGRDRDEIRAIQFVGQDPAGVLNPAHRVATVLARPLCLLAGTPPAQARERVPELLRQVELGPELAARRPAELSGGQRQRVALARALAAGPAVLLADEITAALDAASAAAVLRLLASLRAGGLAVLLVTHDHSVAACADRVLHVHDRTLVPQPLARTETDGRAR</sequence>
<dbReference type="SMART" id="SM00382">
    <property type="entry name" value="AAA"/>
    <property type="match status" value="2"/>
</dbReference>
<comment type="subcellular location">
    <subcellularLocation>
        <location evidence="7">Cell membrane</location>
        <topology evidence="7">Multi-pass membrane protein</topology>
    </subcellularLocation>
    <subcellularLocation>
        <location evidence="1">Membrane</location>
        <topology evidence="1">Multi-pass membrane protein</topology>
    </subcellularLocation>
</comment>
<evidence type="ECO:0000256" key="2">
    <source>
        <dbReference type="ARBA" id="ARBA00022692"/>
    </source>
</evidence>
<gene>
    <name evidence="11" type="ORF">SAMN04489713_116153</name>
</gene>
<dbReference type="eggNOG" id="COG1173">
    <property type="taxonomic scope" value="Bacteria"/>
</dbReference>
<dbReference type="STRING" id="1993.SAMN04489713_116153"/>
<dbReference type="GO" id="GO:0005524">
    <property type="term" value="F:ATP binding"/>
    <property type="evidence" value="ECO:0007669"/>
    <property type="project" value="UniProtKB-KW"/>
</dbReference>
<dbReference type="InterPro" id="IPR027417">
    <property type="entry name" value="P-loop_NTPase"/>
</dbReference>
<dbReference type="InterPro" id="IPR015854">
    <property type="entry name" value="ABC_transpr_LolD-like"/>
</dbReference>
<reference evidence="11 12" key="1">
    <citation type="submission" date="2016-10" db="EMBL/GenBank/DDBJ databases">
        <authorList>
            <person name="de Groot N.N."/>
        </authorList>
    </citation>
    <scope>NUCLEOTIDE SEQUENCE [LARGE SCALE GENOMIC DNA]</scope>
    <source>
        <strain evidence="11 12">DSM 43067</strain>
    </source>
</reference>
<feature type="domain" description="ABC transporter" evidence="9">
    <location>
        <begin position="519"/>
        <end position="748"/>
    </location>
</feature>
<keyword evidence="2 7" id="KW-0812">Transmembrane</keyword>
<dbReference type="SUPFAM" id="SSF161098">
    <property type="entry name" value="MetI-like"/>
    <property type="match status" value="1"/>
</dbReference>
<name>A0A1I5SFA0_9ACTN</name>
<dbReference type="InterPro" id="IPR035906">
    <property type="entry name" value="MetI-like_sf"/>
</dbReference>
<feature type="domain" description="ABC transmembrane type-1" evidence="10">
    <location>
        <begin position="65"/>
        <end position="249"/>
    </location>
</feature>
<dbReference type="SUPFAM" id="SSF52540">
    <property type="entry name" value="P-loop containing nucleoside triphosphate hydrolases"/>
    <property type="match status" value="2"/>
</dbReference>
<evidence type="ECO:0000256" key="3">
    <source>
        <dbReference type="ARBA" id="ARBA00022741"/>
    </source>
</evidence>
<dbReference type="InterPro" id="IPR003439">
    <property type="entry name" value="ABC_transporter-like_ATP-bd"/>
</dbReference>
<dbReference type="Proteomes" id="UP000183413">
    <property type="component" value="Unassembled WGS sequence"/>
</dbReference>
<dbReference type="Gene3D" id="3.40.50.300">
    <property type="entry name" value="P-loop containing nucleotide triphosphate hydrolases"/>
    <property type="match status" value="2"/>
</dbReference>
<dbReference type="Pfam" id="PF00005">
    <property type="entry name" value="ABC_tran"/>
    <property type="match status" value="2"/>
</dbReference>
<dbReference type="GO" id="GO:0005886">
    <property type="term" value="C:plasma membrane"/>
    <property type="evidence" value="ECO:0007669"/>
    <property type="project" value="UniProtKB-SubCell"/>
</dbReference>
<feature type="transmembrane region" description="Helical" evidence="7">
    <location>
        <begin position="225"/>
        <end position="249"/>
    </location>
</feature>
<feature type="transmembrane region" description="Helical" evidence="7">
    <location>
        <begin position="124"/>
        <end position="142"/>
    </location>
</feature>
<evidence type="ECO:0000313" key="12">
    <source>
        <dbReference type="Proteomes" id="UP000183413"/>
    </source>
</evidence>
<comment type="similarity">
    <text evidence="7">Belongs to the binding-protein-dependent transport system permease family.</text>
</comment>
<evidence type="ECO:0000259" key="10">
    <source>
        <dbReference type="PROSITE" id="PS50928"/>
    </source>
</evidence>
<accession>A0A1I5SFA0</accession>
<evidence type="ECO:0000256" key="5">
    <source>
        <dbReference type="ARBA" id="ARBA00022989"/>
    </source>
</evidence>
<dbReference type="RefSeq" id="WP_083598346.1">
    <property type="nucleotide sequence ID" value="NZ_FOVH01000016.1"/>
</dbReference>
<organism evidence="11 12">
    <name type="scientific">Actinomadura madurae</name>
    <dbReference type="NCBI Taxonomy" id="1993"/>
    <lineage>
        <taxon>Bacteria</taxon>
        <taxon>Bacillati</taxon>
        <taxon>Actinomycetota</taxon>
        <taxon>Actinomycetes</taxon>
        <taxon>Streptosporangiales</taxon>
        <taxon>Thermomonosporaceae</taxon>
        <taxon>Actinomadura</taxon>
    </lineage>
</organism>
<dbReference type="InterPro" id="IPR003593">
    <property type="entry name" value="AAA+_ATPase"/>
</dbReference>
<keyword evidence="7" id="KW-0813">Transport</keyword>
<dbReference type="CDD" id="cd06261">
    <property type="entry name" value="TM_PBP2"/>
    <property type="match status" value="1"/>
</dbReference>
<evidence type="ECO:0000256" key="4">
    <source>
        <dbReference type="ARBA" id="ARBA00022840"/>
    </source>
</evidence>
<feature type="region of interest" description="Disordered" evidence="8">
    <location>
        <begin position="258"/>
        <end position="277"/>
    </location>
</feature>
<keyword evidence="4 11" id="KW-0067">ATP-binding</keyword>
<dbReference type="Pfam" id="PF00528">
    <property type="entry name" value="BPD_transp_1"/>
    <property type="match status" value="1"/>
</dbReference>
<dbReference type="GO" id="GO:0016887">
    <property type="term" value="F:ATP hydrolysis activity"/>
    <property type="evidence" value="ECO:0007669"/>
    <property type="project" value="InterPro"/>
</dbReference>
<dbReference type="Gene3D" id="1.10.3720.10">
    <property type="entry name" value="MetI-like"/>
    <property type="match status" value="1"/>
</dbReference>
<evidence type="ECO:0000256" key="7">
    <source>
        <dbReference type="RuleBase" id="RU363032"/>
    </source>
</evidence>
<dbReference type="PROSITE" id="PS50928">
    <property type="entry name" value="ABC_TM1"/>
    <property type="match status" value="1"/>
</dbReference>
<dbReference type="InterPro" id="IPR000515">
    <property type="entry name" value="MetI-like"/>
</dbReference>
<dbReference type="OrthoDB" id="2986442at2"/>
<evidence type="ECO:0000256" key="1">
    <source>
        <dbReference type="ARBA" id="ARBA00004141"/>
    </source>
</evidence>
<evidence type="ECO:0000313" key="11">
    <source>
        <dbReference type="EMBL" id="SFP69413.1"/>
    </source>
</evidence>
<keyword evidence="6 7" id="KW-0472">Membrane</keyword>
<dbReference type="GO" id="GO:0022857">
    <property type="term" value="F:transmembrane transporter activity"/>
    <property type="evidence" value="ECO:0007669"/>
    <property type="project" value="TreeGrafter"/>
</dbReference>
<dbReference type="PROSITE" id="PS50893">
    <property type="entry name" value="ABC_TRANSPORTER_2"/>
    <property type="match status" value="2"/>
</dbReference>
<evidence type="ECO:0000256" key="8">
    <source>
        <dbReference type="SAM" id="MobiDB-lite"/>
    </source>
</evidence>
<dbReference type="eggNOG" id="COG4172">
    <property type="taxonomic scope" value="Bacteria"/>
</dbReference>
<evidence type="ECO:0000256" key="6">
    <source>
        <dbReference type="ARBA" id="ARBA00023136"/>
    </source>
</evidence>
<proteinExistence type="inferred from homology"/>
<dbReference type="EMBL" id="FOVH01000016">
    <property type="protein sequence ID" value="SFP69413.1"/>
    <property type="molecule type" value="Genomic_DNA"/>
</dbReference>
<feature type="transmembrane region" description="Helical" evidence="7">
    <location>
        <begin position="96"/>
        <end position="118"/>
    </location>
</feature>
<keyword evidence="3" id="KW-0547">Nucleotide-binding</keyword>
<keyword evidence="5 7" id="KW-1133">Transmembrane helix</keyword>
<dbReference type="AlphaFoldDB" id="A0A1I5SFA0"/>
<keyword evidence="12" id="KW-1185">Reference proteome</keyword>
<dbReference type="PANTHER" id="PTHR24220">
    <property type="entry name" value="IMPORT ATP-BINDING PROTEIN"/>
    <property type="match status" value="1"/>
</dbReference>
<feature type="transmembrane region" description="Helical" evidence="7">
    <location>
        <begin position="63"/>
        <end position="89"/>
    </location>
</feature>
<dbReference type="PANTHER" id="PTHR24220:SF685">
    <property type="entry name" value="ABC TRANSPORTER RELATED"/>
    <property type="match status" value="1"/>
</dbReference>
<feature type="domain" description="ABC transporter" evidence="9">
    <location>
        <begin position="282"/>
        <end position="518"/>
    </location>
</feature>
<dbReference type="PROSITE" id="PS00211">
    <property type="entry name" value="ABC_TRANSPORTER_1"/>
    <property type="match status" value="2"/>
</dbReference>
<evidence type="ECO:0000259" key="9">
    <source>
        <dbReference type="PROSITE" id="PS50893"/>
    </source>
</evidence>
<dbReference type="InParanoid" id="A0A1I5SFA0"/>